<evidence type="ECO:0000256" key="4">
    <source>
        <dbReference type="PIRSR" id="PIRSR015582-1"/>
    </source>
</evidence>
<dbReference type="GO" id="GO:0006107">
    <property type="term" value="P:oxaloacetate metabolic process"/>
    <property type="evidence" value="ECO:0007669"/>
    <property type="project" value="TreeGrafter"/>
</dbReference>
<gene>
    <name evidence="7" type="primary">citE</name>
    <name evidence="7" type="ORF">SCULI_v1c01690</name>
</gene>
<sequence length="300" mass="34361">MANFVQKNQRKHMLFIPADKPAMYRDAILYKADTLMFDLEDAVAYQEKDAARQLLIEVLNDIDYNAHGIETCVRINGVDTEFYEKDIEACVKAKVNMIRIPKAETIEEIEEIENVLKKYEQKYELNYEIKFFIAIESAKGVLNAYEIGSSSKRIVGIALGGVDYLLDMKANKLPNREELLYARQHLVHVARALKIDAFDVIYPNTADAEGFIKEFKFIKSLGFNGKSVIHPNQITLINEIYKPSQAELEFALEMKEAFDENIKQGKGVFLFKGQMVDKPVVDKQLEIIALAKEFEMLSDK</sequence>
<comment type="cofactor">
    <cofactor evidence="1">
        <name>Mg(2+)</name>
        <dbReference type="ChEBI" id="CHEBI:18420"/>
    </cofactor>
</comment>
<dbReference type="GO" id="GO:0000287">
    <property type="term" value="F:magnesium ion binding"/>
    <property type="evidence" value="ECO:0007669"/>
    <property type="project" value="TreeGrafter"/>
</dbReference>
<dbReference type="HOGENOM" id="CLU_044864_0_0_14"/>
<evidence type="ECO:0000256" key="3">
    <source>
        <dbReference type="ARBA" id="ARBA00022842"/>
    </source>
</evidence>
<keyword evidence="8" id="KW-1185">Reference proteome</keyword>
<name>W6A6K9_9MOLU</name>
<dbReference type="STRING" id="1276246.SCULI_v1c01690"/>
<dbReference type="Gene3D" id="3.20.20.60">
    <property type="entry name" value="Phosphoenolpyruvate-binding domains"/>
    <property type="match status" value="1"/>
</dbReference>
<evidence type="ECO:0000259" key="6">
    <source>
        <dbReference type="Pfam" id="PF03328"/>
    </source>
</evidence>
<dbReference type="InterPro" id="IPR015813">
    <property type="entry name" value="Pyrv/PenolPyrv_kinase-like_dom"/>
</dbReference>
<dbReference type="Pfam" id="PF03328">
    <property type="entry name" value="HpcH_HpaI"/>
    <property type="match status" value="1"/>
</dbReference>
<dbReference type="PANTHER" id="PTHR32308:SF10">
    <property type="entry name" value="CITRATE LYASE SUBUNIT BETA"/>
    <property type="match status" value="1"/>
</dbReference>
<evidence type="ECO:0000256" key="1">
    <source>
        <dbReference type="ARBA" id="ARBA00001946"/>
    </source>
</evidence>
<dbReference type="KEGG" id="scq:SCULI_v1c01690"/>
<dbReference type="OrthoDB" id="9786940at2"/>
<feature type="binding site" evidence="5">
    <location>
        <position position="136"/>
    </location>
    <ligand>
        <name>Mg(2+)</name>
        <dbReference type="ChEBI" id="CHEBI:18420"/>
    </ligand>
</feature>
<protein>
    <submittedName>
        <fullName evidence="7">Citrate lyase subunit beta</fullName>
    </submittedName>
</protein>
<feature type="binding site" evidence="4">
    <location>
        <position position="136"/>
    </location>
    <ligand>
        <name>substrate</name>
    </ligand>
</feature>
<dbReference type="InterPro" id="IPR005000">
    <property type="entry name" value="Aldolase/citrate-lyase_domain"/>
</dbReference>
<keyword evidence="2 5" id="KW-0479">Metal-binding</keyword>
<evidence type="ECO:0000313" key="8">
    <source>
        <dbReference type="Proteomes" id="UP000019267"/>
    </source>
</evidence>
<feature type="binding site" evidence="5">
    <location>
        <position position="163"/>
    </location>
    <ligand>
        <name>Mg(2+)</name>
        <dbReference type="ChEBI" id="CHEBI:18420"/>
    </ligand>
</feature>
<evidence type="ECO:0000313" key="7">
    <source>
        <dbReference type="EMBL" id="AHI52510.1"/>
    </source>
</evidence>
<dbReference type="InterPro" id="IPR011206">
    <property type="entry name" value="Citrate_lyase_beta/mcl1/mcl2"/>
</dbReference>
<dbReference type="PIRSF" id="PIRSF015582">
    <property type="entry name" value="Cit_lyase_B"/>
    <property type="match status" value="1"/>
</dbReference>
<dbReference type="PATRIC" id="fig|1276246.3.peg.168"/>
<dbReference type="EMBL" id="CP006681">
    <property type="protein sequence ID" value="AHI52510.1"/>
    <property type="molecule type" value="Genomic_DNA"/>
</dbReference>
<organism evidence="7 8">
    <name type="scientific">Spiroplasma culicicola AES-1</name>
    <dbReference type="NCBI Taxonomy" id="1276246"/>
    <lineage>
        <taxon>Bacteria</taxon>
        <taxon>Bacillati</taxon>
        <taxon>Mycoplasmatota</taxon>
        <taxon>Mollicutes</taxon>
        <taxon>Entomoplasmatales</taxon>
        <taxon>Spiroplasmataceae</taxon>
        <taxon>Spiroplasma</taxon>
    </lineage>
</organism>
<accession>W6A6K9</accession>
<dbReference type="eggNOG" id="COG2301">
    <property type="taxonomic scope" value="Bacteria"/>
</dbReference>
<dbReference type="InterPro" id="IPR040442">
    <property type="entry name" value="Pyrv_kinase-like_dom_sf"/>
</dbReference>
<proteinExistence type="predicted"/>
<evidence type="ECO:0000256" key="2">
    <source>
        <dbReference type="ARBA" id="ARBA00022723"/>
    </source>
</evidence>
<dbReference type="SUPFAM" id="SSF51621">
    <property type="entry name" value="Phosphoenolpyruvate/pyruvate domain"/>
    <property type="match status" value="1"/>
</dbReference>
<keyword evidence="7" id="KW-0456">Lyase</keyword>
<dbReference type="AlphaFoldDB" id="W6A6K9"/>
<feature type="binding site" evidence="4">
    <location>
        <position position="74"/>
    </location>
    <ligand>
        <name>substrate</name>
    </ligand>
</feature>
<evidence type="ECO:0000256" key="5">
    <source>
        <dbReference type="PIRSR" id="PIRSR015582-2"/>
    </source>
</evidence>
<dbReference type="RefSeq" id="WP_025362752.1">
    <property type="nucleotide sequence ID" value="NZ_CP006681.1"/>
</dbReference>
<feature type="domain" description="HpcH/HpaI aldolase/citrate lyase" evidence="6">
    <location>
        <begin position="12"/>
        <end position="231"/>
    </location>
</feature>
<dbReference type="GO" id="GO:0016829">
    <property type="term" value="F:lyase activity"/>
    <property type="evidence" value="ECO:0007669"/>
    <property type="project" value="UniProtKB-KW"/>
</dbReference>
<reference evidence="7 8" key="1">
    <citation type="journal article" date="2014" name="Genome Biol. Evol.">
        <title>Molecular evolution of the substrate utilization strategies and putative virulence factors in mosquito-associated Spiroplasma species.</title>
        <authorList>
            <person name="Chang T.H."/>
            <person name="Lo W.S."/>
            <person name="Ku C."/>
            <person name="Chen L.L."/>
            <person name="Kuo C.H."/>
        </authorList>
    </citation>
    <scope>NUCLEOTIDE SEQUENCE [LARGE SCALE GENOMIC DNA]</scope>
    <source>
        <strain evidence="7">AES-1</strain>
    </source>
</reference>
<dbReference type="PANTHER" id="PTHR32308">
    <property type="entry name" value="LYASE BETA SUBUNIT, PUTATIVE (AFU_ORTHOLOGUE AFUA_4G13030)-RELATED"/>
    <property type="match status" value="1"/>
</dbReference>
<dbReference type="Proteomes" id="UP000019267">
    <property type="component" value="Chromosome"/>
</dbReference>
<keyword evidence="3 5" id="KW-0460">Magnesium</keyword>